<comment type="caution">
    <text evidence="3">The sequence shown here is derived from an EMBL/GenBank/DDBJ whole genome shotgun (WGS) entry which is preliminary data.</text>
</comment>
<evidence type="ECO:0000313" key="4">
    <source>
        <dbReference type="Proteomes" id="UP001419268"/>
    </source>
</evidence>
<sequence>MTFGDFSPNPIYIESLFHLFASTRNFSGLFFFLFVASLSLSLRNLSRSLSLSRSSARSSPSLHRSLASPSLSRFSIVC</sequence>
<gene>
    <name evidence="3" type="ORF">Scep_000115</name>
</gene>
<keyword evidence="2" id="KW-1133">Transmembrane helix</keyword>
<reference evidence="3 4" key="1">
    <citation type="submission" date="2024-01" db="EMBL/GenBank/DDBJ databases">
        <title>Genome assemblies of Stephania.</title>
        <authorList>
            <person name="Yang L."/>
        </authorList>
    </citation>
    <scope>NUCLEOTIDE SEQUENCE [LARGE SCALE GENOMIC DNA]</scope>
    <source>
        <strain evidence="3">JXDWG</strain>
        <tissue evidence="3">Leaf</tissue>
    </source>
</reference>
<dbReference type="AlphaFoldDB" id="A0AAP0L9N6"/>
<organism evidence="3 4">
    <name type="scientific">Stephania cephalantha</name>
    <dbReference type="NCBI Taxonomy" id="152367"/>
    <lineage>
        <taxon>Eukaryota</taxon>
        <taxon>Viridiplantae</taxon>
        <taxon>Streptophyta</taxon>
        <taxon>Embryophyta</taxon>
        <taxon>Tracheophyta</taxon>
        <taxon>Spermatophyta</taxon>
        <taxon>Magnoliopsida</taxon>
        <taxon>Ranunculales</taxon>
        <taxon>Menispermaceae</taxon>
        <taxon>Menispermoideae</taxon>
        <taxon>Cissampelideae</taxon>
        <taxon>Stephania</taxon>
    </lineage>
</organism>
<proteinExistence type="predicted"/>
<evidence type="ECO:0000313" key="3">
    <source>
        <dbReference type="EMBL" id="KAK9164924.1"/>
    </source>
</evidence>
<name>A0AAP0L9N6_9MAGN</name>
<keyword evidence="2" id="KW-0812">Transmembrane</keyword>
<evidence type="ECO:0000256" key="2">
    <source>
        <dbReference type="SAM" id="Phobius"/>
    </source>
</evidence>
<keyword evidence="4" id="KW-1185">Reference proteome</keyword>
<accession>A0AAP0L9N6</accession>
<dbReference type="Proteomes" id="UP001419268">
    <property type="component" value="Unassembled WGS sequence"/>
</dbReference>
<feature type="transmembrane region" description="Helical" evidence="2">
    <location>
        <begin position="26"/>
        <end position="45"/>
    </location>
</feature>
<keyword evidence="2" id="KW-0472">Membrane</keyword>
<evidence type="ECO:0000256" key="1">
    <source>
        <dbReference type="SAM" id="MobiDB-lite"/>
    </source>
</evidence>
<dbReference type="EMBL" id="JBBNAG010000001">
    <property type="protein sequence ID" value="KAK9164924.1"/>
    <property type="molecule type" value="Genomic_DNA"/>
</dbReference>
<feature type="region of interest" description="Disordered" evidence="1">
    <location>
        <begin position="52"/>
        <end position="78"/>
    </location>
</feature>
<protein>
    <submittedName>
        <fullName evidence="3">Uncharacterized protein</fullName>
    </submittedName>
</protein>